<accession>A0A091BEH7</accession>
<evidence type="ECO:0000313" key="2">
    <source>
        <dbReference type="Proteomes" id="UP000029391"/>
    </source>
</evidence>
<dbReference type="AlphaFoldDB" id="A0A091BEH7"/>
<name>A0A091BEH7_9GAMM</name>
<keyword evidence="2" id="KW-1185">Reference proteome</keyword>
<proteinExistence type="predicted"/>
<protein>
    <submittedName>
        <fullName evidence="1">Uncharacterized protein</fullName>
    </submittedName>
</protein>
<comment type="caution">
    <text evidence="1">The sequence shown here is derived from an EMBL/GenBank/DDBJ whole genome shotgun (WGS) entry which is preliminary data.</text>
</comment>
<gene>
    <name evidence="1" type="ORF">P873_08750</name>
</gene>
<organism evidence="1 2">
    <name type="scientific">Arenimonas composti TR7-09 = DSM 18010</name>
    <dbReference type="NCBI Taxonomy" id="1121013"/>
    <lineage>
        <taxon>Bacteria</taxon>
        <taxon>Pseudomonadati</taxon>
        <taxon>Pseudomonadota</taxon>
        <taxon>Gammaproteobacteria</taxon>
        <taxon>Lysobacterales</taxon>
        <taxon>Lysobacteraceae</taxon>
        <taxon>Arenimonas</taxon>
    </lineage>
</organism>
<sequence length="34" mass="3713">MDEFTARAFPRRFRLATEQARMPTARACGAAGVG</sequence>
<evidence type="ECO:0000313" key="1">
    <source>
        <dbReference type="EMBL" id="KFN49922.1"/>
    </source>
</evidence>
<dbReference type="Proteomes" id="UP000029391">
    <property type="component" value="Unassembled WGS sequence"/>
</dbReference>
<dbReference type="EMBL" id="AWXU01000027">
    <property type="protein sequence ID" value="KFN49922.1"/>
    <property type="molecule type" value="Genomic_DNA"/>
</dbReference>
<reference evidence="1 2" key="1">
    <citation type="submission" date="2013-09" db="EMBL/GenBank/DDBJ databases">
        <title>Genome sequencing of Arenimonas composti.</title>
        <authorList>
            <person name="Chen F."/>
            <person name="Wang G."/>
        </authorList>
    </citation>
    <scope>NUCLEOTIDE SEQUENCE [LARGE SCALE GENOMIC DNA]</scope>
    <source>
        <strain evidence="1 2">TR7-09</strain>
    </source>
</reference>